<dbReference type="EMBL" id="JAJTJA010000004">
    <property type="protein sequence ID" value="KAH8700867.1"/>
    <property type="molecule type" value="Genomic_DNA"/>
</dbReference>
<evidence type="ECO:0000256" key="4">
    <source>
        <dbReference type="ARBA" id="ARBA00023163"/>
    </source>
</evidence>
<dbReference type="SMART" id="SM00066">
    <property type="entry name" value="GAL4"/>
    <property type="match status" value="1"/>
</dbReference>
<dbReference type="InterPro" id="IPR007219">
    <property type="entry name" value="XnlR_reg_dom"/>
</dbReference>
<evidence type="ECO:0000256" key="1">
    <source>
        <dbReference type="ARBA" id="ARBA00022723"/>
    </source>
</evidence>
<comment type="caution">
    <text evidence="8">The sequence shown here is derived from an EMBL/GenBank/DDBJ whole genome shotgun (WGS) entry which is preliminary data.</text>
</comment>
<feature type="region of interest" description="Disordered" evidence="6">
    <location>
        <begin position="62"/>
        <end position="84"/>
    </location>
</feature>
<feature type="domain" description="Zn(2)-C6 fungal-type" evidence="7">
    <location>
        <begin position="26"/>
        <end position="57"/>
    </location>
</feature>
<keyword evidence="1" id="KW-0479">Metal-binding</keyword>
<sequence>MEPPRTTVGRGNRQPGFSKKRRATVACTFCQFRKVRCNVEEGVPCLNCRLDQVKCEVAKTQRTQKRQRMLESTSKTPRNRRESALETTAVEEPQGQVAAITPDESSEIFNRNSPGPPAQYYSAENAREDCSREGSVLEVILDEHQGCTQRDPPSPTWEQGAIDFRTDLPPSPMSSEGRYKANSNLWSGESLPSYIKPLPPHLDHEDIRYLTEKGALSIPSPALFNSILEGYVQYIHPFMPVLDLPKFLGVTRGTNALGGKISLLLFQAVMFAGSAYVGIKPLRMMGFLTRKAARKALFKRVRLLYDQDYEQDRICLIQSLLLMSLWYETPDDQKDAWHWIGRAHSLALTVGLNQRKARQNSDPGLQKLRRRIWWSLYNRDAIVSLGLKRPMIVSPKEHDISILMIEDFDIELVSLEYHDIPLEAMQNFQPEKQRQLAILFIEMTKVCKHLRDILSTEYAMTDKSSLTSGGKSTTMVLLPRVGKVDQHRLRAYDHDLQLWRERLPKEALYNPYNPESSDFPDSSLQLHRALLHMVYCATLITLFMPKSRSTSVLWNTSNQDNAGSNPRTIVRSAANEITRIALDLHQLDLFRLLPQTGFSALVPAMISHISDTRSDDEQIRQNGLQSFNQCWQMMRELQDSYYSAHFATKFIEVVARWTTPRNSRDDSKRQEVYNRSSIPDVTYSTTDSLFQAPMISPEGPQYSTSPLVGNTPWLFGVDDEFTSWALNGFTGATTYETVSQQNESPSTGRTELQLLLDEL</sequence>
<dbReference type="Pfam" id="PF00172">
    <property type="entry name" value="Zn_clus"/>
    <property type="match status" value="1"/>
</dbReference>
<keyword evidence="9" id="KW-1185">Reference proteome</keyword>
<proteinExistence type="predicted"/>
<evidence type="ECO:0000259" key="7">
    <source>
        <dbReference type="PROSITE" id="PS50048"/>
    </source>
</evidence>
<dbReference type="InterPro" id="IPR052761">
    <property type="entry name" value="Fungal_Detox/Toxin_TFs"/>
</dbReference>
<keyword evidence="4" id="KW-0804">Transcription</keyword>
<keyword evidence="2" id="KW-0805">Transcription regulation</keyword>
<organism evidence="8 9">
    <name type="scientific">Talaromyces proteolyticus</name>
    <dbReference type="NCBI Taxonomy" id="1131652"/>
    <lineage>
        <taxon>Eukaryota</taxon>
        <taxon>Fungi</taxon>
        <taxon>Dikarya</taxon>
        <taxon>Ascomycota</taxon>
        <taxon>Pezizomycotina</taxon>
        <taxon>Eurotiomycetes</taxon>
        <taxon>Eurotiomycetidae</taxon>
        <taxon>Eurotiales</taxon>
        <taxon>Trichocomaceae</taxon>
        <taxon>Talaromyces</taxon>
        <taxon>Talaromyces sect. Bacilispori</taxon>
    </lineage>
</organism>
<dbReference type="AlphaFoldDB" id="A0AAD4Q2Y4"/>
<keyword evidence="5" id="KW-0539">Nucleus</keyword>
<evidence type="ECO:0000256" key="6">
    <source>
        <dbReference type="SAM" id="MobiDB-lite"/>
    </source>
</evidence>
<evidence type="ECO:0000256" key="2">
    <source>
        <dbReference type="ARBA" id="ARBA00023015"/>
    </source>
</evidence>
<dbReference type="Pfam" id="PF04082">
    <property type="entry name" value="Fungal_trans"/>
    <property type="match status" value="1"/>
</dbReference>
<dbReference type="SMART" id="SM00906">
    <property type="entry name" value="Fungal_trans"/>
    <property type="match status" value="1"/>
</dbReference>
<dbReference type="SUPFAM" id="SSF57701">
    <property type="entry name" value="Zn2/Cys6 DNA-binding domain"/>
    <property type="match status" value="1"/>
</dbReference>
<dbReference type="InterPro" id="IPR036864">
    <property type="entry name" value="Zn2-C6_fun-type_DNA-bd_sf"/>
</dbReference>
<dbReference type="GeneID" id="70243309"/>
<reference evidence="8" key="1">
    <citation type="submission" date="2021-12" db="EMBL/GenBank/DDBJ databases">
        <title>Convergent genome expansion in fungi linked to evolution of root-endophyte symbiosis.</title>
        <authorList>
            <consortium name="DOE Joint Genome Institute"/>
            <person name="Ke Y.-H."/>
            <person name="Bonito G."/>
            <person name="Liao H.-L."/>
            <person name="Looney B."/>
            <person name="Rojas-Flechas A."/>
            <person name="Nash J."/>
            <person name="Hameed K."/>
            <person name="Schadt C."/>
            <person name="Martin F."/>
            <person name="Crous P.W."/>
            <person name="Miettinen O."/>
            <person name="Magnuson J.K."/>
            <person name="Labbe J."/>
            <person name="Jacobson D."/>
            <person name="Doktycz M.J."/>
            <person name="Veneault-Fourrey C."/>
            <person name="Kuo A."/>
            <person name="Mondo S."/>
            <person name="Calhoun S."/>
            <person name="Riley R."/>
            <person name="Ohm R."/>
            <person name="LaButti K."/>
            <person name="Andreopoulos B."/>
            <person name="Pangilinan J."/>
            <person name="Nolan M."/>
            <person name="Tritt A."/>
            <person name="Clum A."/>
            <person name="Lipzen A."/>
            <person name="Daum C."/>
            <person name="Barry K."/>
            <person name="Grigoriev I.V."/>
            <person name="Vilgalys R."/>
        </authorList>
    </citation>
    <scope>NUCLEOTIDE SEQUENCE</scope>
    <source>
        <strain evidence="8">PMI_201</strain>
    </source>
</reference>
<dbReference type="GO" id="GO:0008270">
    <property type="term" value="F:zinc ion binding"/>
    <property type="evidence" value="ECO:0007669"/>
    <property type="project" value="InterPro"/>
</dbReference>
<evidence type="ECO:0000313" key="8">
    <source>
        <dbReference type="EMBL" id="KAH8700867.1"/>
    </source>
</evidence>
<dbReference type="CDD" id="cd12148">
    <property type="entry name" value="fungal_TF_MHR"/>
    <property type="match status" value="1"/>
</dbReference>
<keyword evidence="3" id="KW-0238">DNA-binding</keyword>
<evidence type="ECO:0000313" key="9">
    <source>
        <dbReference type="Proteomes" id="UP001201262"/>
    </source>
</evidence>
<dbReference type="Proteomes" id="UP001201262">
    <property type="component" value="Unassembled WGS sequence"/>
</dbReference>
<dbReference type="RefSeq" id="XP_046074573.1">
    <property type="nucleotide sequence ID" value="XM_046213022.1"/>
</dbReference>
<dbReference type="PANTHER" id="PTHR47425:SF2">
    <property type="entry name" value="FARB-RELATED"/>
    <property type="match status" value="1"/>
</dbReference>
<dbReference type="PANTHER" id="PTHR47425">
    <property type="entry name" value="FARB-RELATED"/>
    <property type="match status" value="1"/>
</dbReference>
<dbReference type="PROSITE" id="PS50048">
    <property type="entry name" value="ZN2_CY6_FUNGAL_2"/>
    <property type="match status" value="1"/>
</dbReference>
<name>A0AAD4Q2Y4_9EURO</name>
<gene>
    <name evidence="8" type="ORF">BGW36DRAFT_338756</name>
</gene>
<dbReference type="Gene3D" id="4.10.240.10">
    <property type="entry name" value="Zn(2)-C6 fungal-type DNA-binding domain"/>
    <property type="match status" value="1"/>
</dbReference>
<dbReference type="CDD" id="cd00067">
    <property type="entry name" value="GAL4"/>
    <property type="match status" value="1"/>
</dbReference>
<dbReference type="InterPro" id="IPR001138">
    <property type="entry name" value="Zn2Cys6_DnaBD"/>
</dbReference>
<dbReference type="GO" id="GO:0006351">
    <property type="term" value="P:DNA-templated transcription"/>
    <property type="evidence" value="ECO:0007669"/>
    <property type="project" value="InterPro"/>
</dbReference>
<protein>
    <submittedName>
        <fullName evidence="8">Fungal-specific transcription factor domain-containing protein</fullName>
    </submittedName>
</protein>
<evidence type="ECO:0000256" key="5">
    <source>
        <dbReference type="ARBA" id="ARBA00023242"/>
    </source>
</evidence>
<dbReference type="GO" id="GO:0000981">
    <property type="term" value="F:DNA-binding transcription factor activity, RNA polymerase II-specific"/>
    <property type="evidence" value="ECO:0007669"/>
    <property type="project" value="InterPro"/>
</dbReference>
<dbReference type="GO" id="GO:0003677">
    <property type="term" value="F:DNA binding"/>
    <property type="evidence" value="ECO:0007669"/>
    <property type="project" value="UniProtKB-KW"/>
</dbReference>
<evidence type="ECO:0000256" key="3">
    <source>
        <dbReference type="ARBA" id="ARBA00023125"/>
    </source>
</evidence>
<accession>A0AAD4Q2Y4</accession>